<evidence type="ECO:0000313" key="22">
    <source>
        <dbReference type="Proteomes" id="UP000285146"/>
    </source>
</evidence>
<dbReference type="InterPro" id="IPR013083">
    <property type="entry name" value="Znf_RING/FYVE/PHD"/>
</dbReference>
<dbReference type="InterPro" id="IPR039577">
    <property type="entry name" value="Rad18"/>
</dbReference>
<comment type="subunit">
    <text evidence="17">Interacts with E2 UBC2, forming a complex with ubiquitin ligase activity.</text>
</comment>
<feature type="region of interest" description="Disordered" evidence="18">
    <location>
        <begin position="352"/>
        <end position="391"/>
    </location>
</feature>
<evidence type="ECO:0000256" key="1">
    <source>
        <dbReference type="ARBA" id="ARBA00000900"/>
    </source>
</evidence>
<dbReference type="FunCoup" id="A0A423WX21">
    <property type="interactions" value="286"/>
</dbReference>
<dbReference type="STRING" id="1230097.A0A423WX21"/>
<evidence type="ECO:0000256" key="13">
    <source>
        <dbReference type="ARBA" id="ARBA00023125"/>
    </source>
</evidence>
<evidence type="ECO:0000256" key="8">
    <source>
        <dbReference type="ARBA" id="ARBA00022723"/>
    </source>
</evidence>
<evidence type="ECO:0000259" key="20">
    <source>
        <dbReference type="PROSITE" id="PS50800"/>
    </source>
</evidence>
<dbReference type="AlphaFoldDB" id="A0A423WX21"/>
<keyword evidence="14 17" id="KW-0234">DNA repair</keyword>
<feature type="compositionally biased region" description="Polar residues" evidence="18">
    <location>
        <begin position="364"/>
        <end position="381"/>
    </location>
</feature>
<comment type="caution">
    <text evidence="21">The sequence shown here is derived from an EMBL/GenBank/DDBJ whole genome shotgun (WGS) entry which is preliminary data.</text>
</comment>
<evidence type="ECO:0000256" key="2">
    <source>
        <dbReference type="ARBA" id="ARBA00004123"/>
    </source>
</evidence>
<evidence type="ECO:0000256" key="16">
    <source>
        <dbReference type="PROSITE-ProRule" id="PRU00175"/>
    </source>
</evidence>
<dbReference type="PROSITE" id="PS00518">
    <property type="entry name" value="ZF_RING_1"/>
    <property type="match status" value="1"/>
</dbReference>
<keyword evidence="15 17" id="KW-0539">Nucleus</keyword>
<dbReference type="GO" id="GO:0061630">
    <property type="term" value="F:ubiquitin protein ligase activity"/>
    <property type="evidence" value="ECO:0007669"/>
    <property type="project" value="UniProtKB-UniRule"/>
</dbReference>
<evidence type="ECO:0000259" key="19">
    <source>
        <dbReference type="PROSITE" id="PS50089"/>
    </source>
</evidence>
<dbReference type="UniPathway" id="UPA00143"/>
<evidence type="ECO:0000256" key="6">
    <source>
        <dbReference type="ARBA" id="ARBA00015551"/>
    </source>
</evidence>
<evidence type="ECO:0000256" key="11">
    <source>
        <dbReference type="ARBA" id="ARBA00022786"/>
    </source>
</evidence>
<evidence type="ECO:0000256" key="14">
    <source>
        <dbReference type="ARBA" id="ARBA00023204"/>
    </source>
</evidence>
<proteinExistence type="inferred from homology"/>
<evidence type="ECO:0000256" key="15">
    <source>
        <dbReference type="ARBA" id="ARBA00023242"/>
    </source>
</evidence>
<dbReference type="PROSITE" id="PS50800">
    <property type="entry name" value="SAP"/>
    <property type="match status" value="1"/>
</dbReference>
<organism evidence="21 22">
    <name type="scientific">Cytospora leucostoma</name>
    <dbReference type="NCBI Taxonomy" id="1230097"/>
    <lineage>
        <taxon>Eukaryota</taxon>
        <taxon>Fungi</taxon>
        <taxon>Dikarya</taxon>
        <taxon>Ascomycota</taxon>
        <taxon>Pezizomycotina</taxon>
        <taxon>Sordariomycetes</taxon>
        <taxon>Sordariomycetidae</taxon>
        <taxon>Diaporthales</taxon>
        <taxon>Cytosporaceae</taxon>
        <taxon>Cytospora</taxon>
    </lineage>
</organism>
<evidence type="ECO:0000256" key="10">
    <source>
        <dbReference type="ARBA" id="ARBA00022771"/>
    </source>
</evidence>
<keyword evidence="12 17" id="KW-0862">Zinc</keyword>
<dbReference type="GO" id="GO:0006513">
    <property type="term" value="P:protein monoubiquitination"/>
    <property type="evidence" value="ECO:0007669"/>
    <property type="project" value="InterPro"/>
</dbReference>
<feature type="region of interest" description="Disordered" evidence="18">
    <location>
        <begin position="199"/>
        <end position="237"/>
    </location>
</feature>
<dbReference type="InParanoid" id="A0A423WX21"/>
<dbReference type="InterPro" id="IPR004580">
    <property type="entry name" value="Rad18_fungi"/>
</dbReference>
<keyword evidence="11 17" id="KW-0833">Ubl conjugation pathway</keyword>
<feature type="compositionally biased region" description="Low complexity" evidence="18">
    <location>
        <begin position="143"/>
        <end position="153"/>
    </location>
</feature>
<keyword evidence="10 16" id="KW-0863">Zinc-finger</keyword>
<feature type="domain" description="RING-type" evidence="19">
    <location>
        <begin position="40"/>
        <end position="78"/>
    </location>
</feature>
<evidence type="ECO:0000313" key="21">
    <source>
        <dbReference type="EMBL" id="ROW08047.1"/>
    </source>
</evidence>
<dbReference type="GO" id="GO:0006281">
    <property type="term" value="P:DNA repair"/>
    <property type="evidence" value="ECO:0007669"/>
    <property type="project" value="UniProtKB-KW"/>
</dbReference>
<dbReference type="Gene3D" id="3.30.40.10">
    <property type="entry name" value="Zinc/RING finger domain, C3HC4 (zinc finger)"/>
    <property type="match status" value="1"/>
</dbReference>
<dbReference type="Pfam" id="PF13923">
    <property type="entry name" value="zf-C3HC4_2"/>
    <property type="match status" value="1"/>
</dbReference>
<feature type="compositionally biased region" description="Basic and acidic residues" evidence="18">
    <location>
        <begin position="128"/>
        <end position="139"/>
    </location>
</feature>
<dbReference type="InterPro" id="IPR017907">
    <property type="entry name" value="Znf_RING_CS"/>
</dbReference>
<feature type="domain" description="SAP" evidence="20">
    <location>
        <begin position="244"/>
        <end position="278"/>
    </location>
</feature>
<accession>A0A423WX21</accession>
<evidence type="ECO:0000256" key="3">
    <source>
        <dbReference type="ARBA" id="ARBA00004906"/>
    </source>
</evidence>
<evidence type="ECO:0000256" key="18">
    <source>
        <dbReference type="SAM" id="MobiDB-lite"/>
    </source>
</evidence>
<evidence type="ECO:0000256" key="7">
    <source>
        <dbReference type="ARBA" id="ARBA00022679"/>
    </source>
</evidence>
<dbReference type="PROSITE" id="PS50089">
    <property type="entry name" value="ZF_RING_2"/>
    <property type="match status" value="1"/>
</dbReference>
<comment type="pathway">
    <text evidence="3 17">Protein modification; protein ubiquitination.</text>
</comment>
<keyword evidence="8 17" id="KW-0479">Metal-binding</keyword>
<evidence type="ECO:0000256" key="12">
    <source>
        <dbReference type="ARBA" id="ARBA00022833"/>
    </source>
</evidence>
<dbReference type="EC" id="2.3.2.27" evidence="5 17"/>
<evidence type="ECO:0000256" key="5">
    <source>
        <dbReference type="ARBA" id="ARBA00012483"/>
    </source>
</evidence>
<comment type="similarity">
    <text evidence="4 17">Belongs to the RAD18 family.</text>
</comment>
<keyword evidence="7 17" id="KW-0808">Transferase</keyword>
<dbReference type="SUPFAM" id="SSF57850">
    <property type="entry name" value="RING/U-box"/>
    <property type="match status" value="1"/>
</dbReference>
<comment type="catalytic activity">
    <reaction evidence="1 17">
        <text>S-ubiquitinyl-[E2 ubiquitin-conjugating enzyme]-L-cysteine + [acceptor protein]-L-lysine = [E2 ubiquitin-conjugating enzyme]-L-cysteine + N(6)-ubiquitinyl-[acceptor protein]-L-lysine.</text>
        <dbReference type="EC" id="2.3.2.27"/>
    </reaction>
</comment>
<dbReference type="PANTHER" id="PTHR14134">
    <property type="entry name" value="E3 UBIQUITIN-PROTEIN LIGASE RAD18"/>
    <property type="match status" value="1"/>
</dbReference>
<dbReference type="InterPro" id="IPR003034">
    <property type="entry name" value="SAP_dom"/>
</dbReference>
<dbReference type="GO" id="GO:0003697">
    <property type="term" value="F:single-stranded DNA binding"/>
    <property type="evidence" value="ECO:0007669"/>
    <property type="project" value="UniProtKB-UniRule"/>
</dbReference>
<dbReference type="InterPro" id="IPR001841">
    <property type="entry name" value="Znf_RING"/>
</dbReference>
<reference evidence="21 22" key="1">
    <citation type="submission" date="2015-09" db="EMBL/GenBank/DDBJ databases">
        <title>Host preference determinants of Valsa canker pathogens revealed by comparative genomics.</title>
        <authorList>
            <person name="Yin Z."/>
            <person name="Huang L."/>
        </authorList>
    </citation>
    <scope>NUCLEOTIDE SEQUENCE [LARGE SCALE GENOMIC DNA]</scope>
    <source>
        <strain evidence="21 22">SXYLt</strain>
    </source>
</reference>
<evidence type="ECO:0000256" key="4">
    <source>
        <dbReference type="ARBA" id="ARBA00009506"/>
    </source>
</evidence>
<comment type="function">
    <text evidence="17">E3 RING-finger protein, member of the UBC2/RAD6 epistasis group. Associates to the E2 ubiquitin conjugating enzyme UBC2/RAD6 to form the UBC2-RAD18 ubiquitin ligase complex involved in postreplicative repair (PRR) of damaged DNA.</text>
</comment>
<evidence type="ECO:0000256" key="17">
    <source>
        <dbReference type="RuleBase" id="RU368093"/>
    </source>
</evidence>
<name>A0A423WX21_9PEZI</name>
<dbReference type="GO" id="GO:0097505">
    <property type="term" value="C:Rad6-Rad18 complex"/>
    <property type="evidence" value="ECO:0007669"/>
    <property type="project" value="TreeGrafter"/>
</dbReference>
<dbReference type="GO" id="GO:0008270">
    <property type="term" value="F:zinc ion binding"/>
    <property type="evidence" value="ECO:0007669"/>
    <property type="project" value="UniProtKB-KW"/>
</dbReference>
<feature type="region of interest" description="Disordered" evidence="18">
    <location>
        <begin position="116"/>
        <end position="153"/>
    </location>
</feature>
<dbReference type="NCBIfam" id="TIGR00599">
    <property type="entry name" value="rad18"/>
    <property type="match status" value="1"/>
</dbReference>
<dbReference type="Proteomes" id="UP000285146">
    <property type="component" value="Unassembled WGS sequence"/>
</dbReference>
<dbReference type="GO" id="GO:0005634">
    <property type="term" value="C:nucleus"/>
    <property type="evidence" value="ECO:0007669"/>
    <property type="project" value="UniProtKB-SubCell"/>
</dbReference>
<dbReference type="InterPro" id="IPR006642">
    <property type="entry name" value="Rad18_UBZ4"/>
</dbReference>
<feature type="region of interest" description="Disordered" evidence="18">
    <location>
        <begin position="410"/>
        <end position="436"/>
    </location>
</feature>
<dbReference type="OrthoDB" id="9049620at2759"/>
<dbReference type="SMART" id="SM00734">
    <property type="entry name" value="ZnF_Rad18"/>
    <property type="match status" value="1"/>
</dbReference>
<keyword evidence="22" id="KW-1185">Reference proteome</keyword>
<evidence type="ECO:0000256" key="9">
    <source>
        <dbReference type="ARBA" id="ARBA00022763"/>
    </source>
</evidence>
<dbReference type="SMART" id="SM00184">
    <property type="entry name" value="RING"/>
    <property type="match status" value="1"/>
</dbReference>
<sequence>MDARITGPITKDDAYDVSDPTDWLGTPLASLMPVEQSLRCHVCKDFYTSPMVTSCCHTFCSLCIRRALAVDGKCPLCRATDQESRLRGNWAIREAVEHFTKARGAMLKLAREPPALATAAPASTPKRKAADEGVSEGKRTRMSTRSSSVRAAETTAAMMKEEADIPGAEEVEEYIPDDGRVACPICQWRMKPEQVDRHLDTDCPGEIRPQPKSPSKPQRFGLGKAQSVDSKASRSPERLPSLNYSLLKDNALRKRLSDLGISSWGPRPLLERRHREWVMIWNANCDSSRPKTKSELLQDLNIWERTQGGSASLTSHSANLGAQIKDKEFDGAGWSTKHSDSFKDLIANARMTRRKAEQRPQEPPSTDGQHITGATSNNTSHEPPPEVLPTGVAQSEIQTLTSSETAIDLTIPSSQPQETDLPQKSPAERTTTSLVEDTVVDLVLQGRENAYDTTPT</sequence>
<gene>
    <name evidence="21" type="ORF">VPNG_06104</name>
</gene>
<keyword evidence="13 17" id="KW-0238">DNA-binding</keyword>
<dbReference type="EMBL" id="LKEB01000036">
    <property type="protein sequence ID" value="ROW08047.1"/>
    <property type="molecule type" value="Genomic_DNA"/>
</dbReference>
<dbReference type="FunFam" id="3.30.40.10:FF:000172">
    <property type="entry name" value="E3 ubiquitin-protein ligase RAD18"/>
    <property type="match status" value="1"/>
</dbReference>
<protein>
    <recommendedName>
        <fullName evidence="6 17">Postreplication repair E3 ubiquitin-protein ligase RAD18</fullName>
        <ecNumber evidence="5 17">2.3.2.27</ecNumber>
    </recommendedName>
    <alternativeName>
        <fullName evidence="17">RING-type E3 ubiquitin transferase RAD18</fullName>
    </alternativeName>
</protein>
<dbReference type="GO" id="GO:0006301">
    <property type="term" value="P:DNA damage tolerance"/>
    <property type="evidence" value="ECO:0007669"/>
    <property type="project" value="InterPro"/>
</dbReference>
<dbReference type="PANTHER" id="PTHR14134:SF2">
    <property type="entry name" value="E3 UBIQUITIN-PROTEIN LIGASE RAD18"/>
    <property type="match status" value="1"/>
</dbReference>
<dbReference type="SMART" id="SM00513">
    <property type="entry name" value="SAP"/>
    <property type="match status" value="1"/>
</dbReference>
<feature type="compositionally biased region" description="Polar residues" evidence="18">
    <location>
        <begin position="410"/>
        <end position="435"/>
    </location>
</feature>
<comment type="subcellular location">
    <subcellularLocation>
        <location evidence="2 17">Nucleus</location>
    </subcellularLocation>
</comment>
<keyword evidence="9 17" id="KW-0227">DNA damage</keyword>